<evidence type="ECO:0008006" key="4">
    <source>
        <dbReference type="Google" id="ProtNLM"/>
    </source>
</evidence>
<evidence type="ECO:0000313" key="2">
    <source>
        <dbReference type="EMBL" id="GGO31852.1"/>
    </source>
</evidence>
<gene>
    <name evidence="2" type="ORF">GCM10011574_70220</name>
</gene>
<sequence length="146" mass="15346">MNQTVSSVNVPAMSGQRVHRRLLSVAAAALSITVGALALTGCSDDSGEAKTKGRDLTALQCPMEETGETGGANAYRPAKNAFDTAELLGLQLAEAREKAARHNCEIIVSREDDKSRPVPIEIDPTRIYVYIAHGAVSQIEGVGGGL</sequence>
<dbReference type="Proteomes" id="UP000653480">
    <property type="component" value="Unassembled WGS sequence"/>
</dbReference>
<name>A0A8H9HBF1_9ACTN</name>
<feature type="chain" id="PRO_5034108457" description="DUF4333 domain-containing protein" evidence="1">
    <location>
        <begin position="39"/>
        <end position="146"/>
    </location>
</feature>
<dbReference type="AlphaFoldDB" id="A0A8H9HBF1"/>
<reference evidence="2" key="1">
    <citation type="journal article" date="2014" name="Int. J. Syst. Evol. Microbiol.">
        <title>Complete genome sequence of Corynebacterium casei LMG S-19264T (=DSM 44701T), isolated from a smear-ripened cheese.</title>
        <authorList>
            <consortium name="US DOE Joint Genome Institute (JGI-PGF)"/>
            <person name="Walter F."/>
            <person name="Albersmeier A."/>
            <person name="Kalinowski J."/>
            <person name="Ruckert C."/>
        </authorList>
    </citation>
    <scope>NUCLEOTIDE SEQUENCE</scope>
    <source>
        <strain evidence="2">CGMCC 4.7138</strain>
    </source>
</reference>
<comment type="caution">
    <text evidence="2">The sequence shown here is derived from an EMBL/GenBank/DDBJ whole genome shotgun (WGS) entry which is preliminary data.</text>
</comment>
<protein>
    <recommendedName>
        <fullName evidence="4">DUF4333 domain-containing protein</fullName>
    </recommendedName>
</protein>
<evidence type="ECO:0000313" key="3">
    <source>
        <dbReference type="Proteomes" id="UP000653480"/>
    </source>
</evidence>
<keyword evidence="1" id="KW-0732">Signal</keyword>
<feature type="signal peptide" evidence="1">
    <location>
        <begin position="1"/>
        <end position="38"/>
    </location>
</feature>
<keyword evidence="3" id="KW-1185">Reference proteome</keyword>
<organism evidence="2 3">
    <name type="scientific">Microbispora bryophytorum</name>
    <dbReference type="NCBI Taxonomy" id="1460882"/>
    <lineage>
        <taxon>Bacteria</taxon>
        <taxon>Bacillati</taxon>
        <taxon>Actinomycetota</taxon>
        <taxon>Actinomycetes</taxon>
        <taxon>Streptosporangiales</taxon>
        <taxon>Streptosporangiaceae</taxon>
        <taxon>Microbispora</taxon>
    </lineage>
</organism>
<dbReference type="EMBL" id="BMMN01000025">
    <property type="protein sequence ID" value="GGO31852.1"/>
    <property type="molecule type" value="Genomic_DNA"/>
</dbReference>
<reference evidence="2" key="2">
    <citation type="submission" date="2020-09" db="EMBL/GenBank/DDBJ databases">
        <authorList>
            <person name="Sun Q."/>
            <person name="Zhou Y."/>
        </authorList>
    </citation>
    <scope>NUCLEOTIDE SEQUENCE</scope>
    <source>
        <strain evidence="2">CGMCC 4.7138</strain>
    </source>
</reference>
<proteinExistence type="predicted"/>
<evidence type="ECO:0000256" key="1">
    <source>
        <dbReference type="SAM" id="SignalP"/>
    </source>
</evidence>
<accession>A0A8H9HBF1</accession>